<accession>A0A177EC94</accession>
<evidence type="ECO:0000313" key="2">
    <source>
        <dbReference type="EMBL" id="OAG28619.1"/>
    </source>
</evidence>
<dbReference type="AlphaFoldDB" id="A0A177EC94"/>
<evidence type="ECO:0000256" key="1">
    <source>
        <dbReference type="SAM" id="Phobius"/>
    </source>
</evidence>
<keyword evidence="1" id="KW-1133">Transmembrane helix</keyword>
<dbReference type="EMBL" id="LSFI01000002">
    <property type="protein sequence ID" value="OAG28619.1"/>
    <property type="molecule type" value="Genomic_DNA"/>
</dbReference>
<reference evidence="2 3" key="1">
    <citation type="submission" date="2016-02" db="EMBL/GenBank/DDBJ databases">
        <title>Draft genome sequence of Thermodesulfatator sp. S606.</title>
        <authorList>
            <person name="Lai Q."/>
            <person name="Cao J."/>
            <person name="Dupont S."/>
            <person name="Shao Z."/>
            <person name="Jebbar M."/>
            <person name="Alain K."/>
        </authorList>
    </citation>
    <scope>NUCLEOTIDE SEQUENCE [LARGE SCALE GENOMIC DNA]</scope>
    <source>
        <strain evidence="2 3">S606</strain>
    </source>
</reference>
<sequence length="137" mass="16035">MNILLLWLPIIMAIIITGIKIWKIKNFKIYIPNTKYINIEDLSIKKEIKNISNIEINKQKIFLFKTNKEEKLTVKKALKLSGIITINSQKICILNGKFLKENEEINSIKIKKILDKEVIVEIDNKEENIKIGQLKFI</sequence>
<keyword evidence="3" id="KW-1185">Reference proteome</keyword>
<feature type="transmembrane region" description="Helical" evidence="1">
    <location>
        <begin position="6"/>
        <end position="22"/>
    </location>
</feature>
<dbReference type="Proteomes" id="UP000076964">
    <property type="component" value="Unassembled WGS sequence"/>
</dbReference>
<dbReference type="STRING" id="1795632.TH606_00530"/>
<name>A0A177EC94_9BACT</name>
<keyword evidence="1" id="KW-0812">Transmembrane</keyword>
<proteinExistence type="predicted"/>
<protein>
    <submittedName>
        <fullName evidence="2">Uncharacterized protein</fullName>
    </submittedName>
</protein>
<gene>
    <name evidence="2" type="ORF">TH606_00530</name>
</gene>
<organism evidence="2 3">
    <name type="scientific">Thermodesulfatator autotrophicus</name>
    <dbReference type="NCBI Taxonomy" id="1795632"/>
    <lineage>
        <taxon>Bacteria</taxon>
        <taxon>Pseudomonadati</taxon>
        <taxon>Thermodesulfobacteriota</taxon>
        <taxon>Thermodesulfobacteria</taxon>
        <taxon>Thermodesulfobacteriales</taxon>
        <taxon>Thermodesulfatatoraceae</taxon>
        <taxon>Thermodesulfatator</taxon>
    </lineage>
</organism>
<dbReference type="RefSeq" id="WP_068540508.1">
    <property type="nucleotide sequence ID" value="NZ_LSFI01000002.1"/>
</dbReference>
<evidence type="ECO:0000313" key="3">
    <source>
        <dbReference type="Proteomes" id="UP000076964"/>
    </source>
</evidence>
<comment type="caution">
    <text evidence="2">The sequence shown here is derived from an EMBL/GenBank/DDBJ whole genome shotgun (WGS) entry which is preliminary data.</text>
</comment>
<keyword evidence="1" id="KW-0472">Membrane</keyword>